<keyword evidence="2" id="KW-1003">Cell membrane</keyword>
<feature type="transmembrane region" description="Helical" evidence="6">
    <location>
        <begin position="383"/>
        <end position="404"/>
    </location>
</feature>
<keyword evidence="3 6" id="KW-0812">Transmembrane</keyword>
<evidence type="ECO:0000256" key="5">
    <source>
        <dbReference type="ARBA" id="ARBA00023136"/>
    </source>
</evidence>
<feature type="transmembrane region" description="Helical" evidence="6">
    <location>
        <begin position="233"/>
        <end position="253"/>
    </location>
</feature>
<feature type="transmembrane region" description="Helical" evidence="6">
    <location>
        <begin position="167"/>
        <end position="188"/>
    </location>
</feature>
<feature type="transmembrane region" description="Helical" evidence="6">
    <location>
        <begin position="72"/>
        <end position="94"/>
    </location>
</feature>
<evidence type="ECO:0000256" key="6">
    <source>
        <dbReference type="SAM" id="Phobius"/>
    </source>
</evidence>
<evidence type="ECO:0000256" key="4">
    <source>
        <dbReference type="ARBA" id="ARBA00022989"/>
    </source>
</evidence>
<dbReference type="PANTHER" id="PTHR30250">
    <property type="entry name" value="PST FAMILY PREDICTED COLANIC ACID TRANSPORTER"/>
    <property type="match status" value="1"/>
</dbReference>
<protein>
    <submittedName>
        <fullName evidence="7">Oligosaccharide flippase family protein</fullName>
    </submittedName>
</protein>
<dbReference type="InterPro" id="IPR050833">
    <property type="entry name" value="Poly_Biosynth_Transport"/>
</dbReference>
<dbReference type="EMBL" id="JAIWYE010000002">
    <property type="protein sequence ID" value="MCA4702146.1"/>
    <property type="molecule type" value="Genomic_DNA"/>
</dbReference>
<dbReference type="GO" id="GO:0005886">
    <property type="term" value="C:plasma membrane"/>
    <property type="evidence" value="ECO:0007669"/>
    <property type="project" value="UniProtKB-SubCell"/>
</dbReference>
<dbReference type="PANTHER" id="PTHR30250:SF26">
    <property type="entry name" value="PSMA PROTEIN"/>
    <property type="match status" value="1"/>
</dbReference>
<accession>A0AAW4STK8</accession>
<reference evidence="7" key="1">
    <citation type="submission" date="2023-08" db="EMBL/GenBank/DDBJ databases">
        <title>Mucin Metabolism Genes Underlie the Key Renovations of Bacteroides xylanisolvens Genomes in Captive Great Apes.</title>
        <authorList>
            <person name="Nishida A.H."/>
        </authorList>
    </citation>
    <scope>NUCLEOTIDE SEQUENCE</scope>
    <source>
        <strain evidence="7">P13.H9</strain>
    </source>
</reference>
<keyword evidence="5 6" id="KW-0472">Membrane</keyword>
<comment type="caution">
    <text evidence="7">The sequence shown here is derived from an EMBL/GenBank/DDBJ whole genome shotgun (WGS) entry which is preliminary data.</text>
</comment>
<feature type="transmembrane region" description="Helical" evidence="6">
    <location>
        <begin position="294"/>
        <end position="318"/>
    </location>
</feature>
<name>A0AAW4STK8_9BACE</name>
<gene>
    <name evidence="7" type="ORF">LD004_00725</name>
</gene>
<evidence type="ECO:0000313" key="7">
    <source>
        <dbReference type="EMBL" id="MCA4702146.1"/>
    </source>
</evidence>
<evidence type="ECO:0000256" key="2">
    <source>
        <dbReference type="ARBA" id="ARBA00022475"/>
    </source>
</evidence>
<sequence>MFLMLFVGLFTSRIVLNALGETDYGIYNIIGGVVVLFSFLNQALTSATQRFLNFNIGKGDFKKVESVFCMSLNSYIILSAIFLIVSETLGLWFVNTQLNIPTERMNAANWVYQFTIITFIINLIRIPYNASIIAYERMDFFAYVSLIEVVLKLVVVYVLFIDGIDRLVIYSLLYAIVPFIVNITYKVYCGWKFKTTHFRLMWDKATFRSLFSFSSWSLFGSMANMLSQQGLNILINIFFGVTANAAVGIANTVSSQVMQFVSNFQIAFQPQIVKTYAANQISEFHKLIFRTSKFSFYMIYILSLPIILNTQILLELWLVNVPMYTTIFCQLILGFMIIETITAPLWMAVQATGKIKKYQIWMASCICLNFPLTYLVFKMGMPVYTAWCIRIVVNILTFTVRCWYMKVYLSFPVLQFVKLVIVPILTVIIISAPIPICLAIFTNQSITSFCLIILISVIACLASIYKFGMIVEERELLKVIVFKKILKHR</sequence>
<dbReference type="Proteomes" id="UP001198461">
    <property type="component" value="Unassembled WGS sequence"/>
</dbReference>
<evidence type="ECO:0000256" key="1">
    <source>
        <dbReference type="ARBA" id="ARBA00004651"/>
    </source>
</evidence>
<feature type="transmembrane region" description="Helical" evidence="6">
    <location>
        <begin position="446"/>
        <end position="468"/>
    </location>
</feature>
<feature type="transmembrane region" description="Helical" evidence="6">
    <location>
        <begin position="110"/>
        <end position="128"/>
    </location>
</feature>
<comment type="subcellular location">
    <subcellularLocation>
        <location evidence="1">Cell membrane</location>
        <topology evidence="1">Multi-pass membrane protein</topology>
    </subcellularLocation>
</comment>
<feature type="transmembrane region" description="Helical" evidence="6">
    <location>
        <begin position="416"/>
        <end position="440"/>
    </location>
</feature>
<feature type="transmembrane region" description="Helical" evidence="6">
    <location>
        <begin position="140"/>
        <end position="161"/>
    </location>
</feature>
<dbReference type="AlphaFoldDB" id="A0AAW4STK8"/>
<organism evidence="7 8">
    <name type="scientific">Bacteroides xylanisolvens</name>
    <dbReference type="NCBI Taxonomy" id="371601"/>
    <lineage>
        <taxon>Bacteria</taxon>
        <taxon>Pseudomonadati</taxon>
        <taxon>Bacteroidota</taxon>
        <taxon>Bacteroidia</taxon>
        <taxon>Bacteroidales</taxon>
        <taxon>Bacteroidaceae</taxon>
        <taxon>Bacteroides</taxon>
    </lineage>
</organism>
<proteinExistence type="predicted"/>
<evidence type="ECO:0000256" key="3">
    <source>
        <dbReference type="ARBA" id="ARBA00022692"/>
    </source>
</evidence>
<dbReference type="RefSeq" id="WP_225450439.1">
    <property type="nucleotide sequence ID" value="NZ_JABFIB010000019.1"/>
</dbReference>
<feature type="transmembrane region" description="Helical" evidence="6">
    <location>
        <begin position="30"/>
        <end position="52"/>
    </location>
</feature>
<keyword evidence="4 6" id="KW-1133">Transmembrane helix</keyword>
<evidence type="ECO:0000313" key="8">
    <source>
        <dbReference type="Proteomes" id="UP001198461"/>
    </source>
</evidence>
<feature type="transmembrane region" description="Helical" evidence="6">
    <location>
        <begin position="358"/>
        <end position="377"/>
    </location>
</feature>
<feature type="transmembrane region" description="Helical" evidence="6">
    <location>
        <begin position="324"/>
        <end position="346"/>
    </location>
</feature>